<dbReference type="STRING" id="39946.B8A9V6"/>
<keyword evidence="10 11" id="KW-0482">Metalloprotease</keyword>
<keyword evidence="8 11" id="KW-0378">Hydrolase</keyword>
<dbReference type="PANTHER" id="PTHR28570">
    <property type="entry name" value="ASPARTYL AMINOPEPTIDASE"/>
    <property type="match status" value="1"/>
</dbReference>
<dbReference type="Pfam" id="PF05343">
    <property type="entry name" value="Peptidase_M42"/>
    <property type="match status" value="1"/>
</dbReference>
<proteinExistence type="inferred from homology"/>
<evidence type="ECO:0000256" key="8">
    <source>
        <dbReference type="ARBA" id="ARBA00022801"/>
    </source>
</evidence>
<dbReference type="EMBL" id="CM000126">
    <property type="protein sequence ID" value="EEC72239.1"/>
    <property type="molecule type" value="Genomic_DNA"/>
</dbReference>
<accession>B8A9V6</accession>
<dbReference type="PANTHER" id="PTHR28570:SF3">
    <property type="entry name" value="ASPARTYL AMINOPEPTIDASE"/>
    <property type="match status" value="1"/>
</dbReference>
<dbReference type="OMA" id="LLDTHYY"/>
<organism evidence="12 13">
    <name type="scientific">Oryza sativa subsp. indica</name>
    <name type="common">Rice</name>
    <dbReference type="NCBI Taxonomy" id="39946"/>
    <lineage>
        <taxon>Eukaryota</taxon>
        <taxon>Viridiplantae</taxon>
        <taxon>Streptophyta</taxon>
        <taxon>Embryophyta</taxon>
        <taxon>Tracheophyta</taxon>
        <taxon>Spermatophyta</taxon>
        <taxon>Magnoliopsida</taxon>
        <taxon>Liliopsida</taxon>
        <taxon>Poales</taxon>
        <taxon>Poaceae</taxon>
        <taxon>BOP clade</taxon>
        <taxon>Oryzoideae</taxon>
        <taxon>Oryzeae</taxon>
        <taxon>Oryzinae</taxon>
        <taxon>Oryza</taxon>
        <taxon>Oryza sativa</taxon>
    </lineage>
</organism>
<dbReference type="CDD" id="cd05658">
    <property type="entry name" value="M18_DAP"/>
    <property type="match status" value="1"/>
</dbReference>
<dbReference type="GO" id="GO:0006508">
    <property type="term" value="P:proteolysis"/>
    <property type="evidence" value="ECO:0007669"/>
    <property type="project" value="UniProtKB-KW"/>
</dbReference>
<evidence type="ECO:0000256" key="4">
    <source>
        <dbReference type="ARBA" id="ARBA00011965"/>
    </source>
</evidence>
<dbReference type="InterPro" id="IPR023358">
    <property type="entry name" value="Peptidase_M18_dom2"/>
</dbReference>
<dbReference type="AlphaFoldDB" id="B8A9V6"/>
<evidence type="ECO:0000256" key="1">
    <source>
        <dbReference type="ARBA" id="ARBA00001335"/>
    </source>
</evidence>
<dbReference type="FunFam" id="2.30.250.10:FF:000001">
    <property type="entry name" value="Aspartyl aminopeptidase 1"/>
    <property type="match status" value="1"/>
</dbReference>
<keyword evidence="7 11" id="KW-0479">Metal-binding</keyword>
<evidence type="ECO:0000256" key="6">
    <source>
        <dbReference type="ARBA" id="ARBA00022670"/>
    </source>
</evidence>
<keyword evidence="6 11" id="KW-0645">Protease</keyword>
<dbReference type="EC" id="3.4.11.21" evidence="4"/>
<evidence type="ECO:0000256" key="3">
    <source>
        <dbReference type="ARBA" id="ARBA00008290"/>
    </source>
</evidence>
<dbReference type="PRINTS" id="PR00932">
    <property type="entry name" value="AMINO1PTASE"/>
</dbReference>
<evidence type="ECO:0000256" key="11">
    <source>
        <dbReference type="RuleBase" id="RU004386"/>
    </source>
</evidence>
<dbReference type="GO" id="GO:0008270">
    <property type="term" value="F:zinc ion binding"/>
    <property type="evidence" value="ECO:0007669"/>
    <property type="project" value="InterPro"/>
</dbReference>
<dbReference type="GO" id="GO:0005737">
    <property type="term" value="C:cytoplasm"/>
    <property type="evidence" value="ECO:0007669"/>
    <property type="project" value="UniProtKB-ARBA"/>
</dbReference>
<keyword evidence="5 11" id="KW-0031">Aminopeptidase</keyword>
<keyword evidence="9 11" id="KW-0862">Zinc</keyword>
<dbReference type="SUPFAM" id="SSF101821">
    <property type="entry name" value="Aminopeptidase/glucanase lid domain"/>
    <property type="match status" value="1"/>
</dbReference>
<evidence type="ECO:0000313" key="12">
    <source>
        <dbReference type="EMBL" id="EEC72239.1"/>
    </source>
</evidence>
<dbReference type="Gene3D" id="3.40.630.10">
    <property type="entry name" value="Zn peptidases"/>
    <property type="match status" value="1"/>
</dbReference>
<dbReference type="InterPro" id="IPR008007">
    <property type="entry name" value="Peptidase_M42"/>
</dbReference>
<evidence type="ECO:0000256" key="2">
    <source>
        <dbReference type="ARBA" id="ARBA00001947"/>
    </source>
</evidence>
<protein>
    <recommendedName>
        <fullName evidence="4">aspartyl aminopeptidase</fullName>
        <ecNumber evidence="4">3.4.11.21</ecNumber>
    </recommendedName>
</protein>
<dbReference type="GO" id="GO:0004177">
    <property type="term" value="F:aminopeptidase activity"/>
    <property type="evidence" value="ECO:0007669"/>
    <property type="project" value="UniProtKB-KW"/>
</dbReference>
<gene>
    <name evidence="12" type="ORF">OsI_05355</name>
</gene>
<comment type="similarity">
    <text evidence="3 11">Belongs to the peptidase M18 family.</text>
</comment>
<dbReference type="HOGENOM" id="CLU_019532_2_0_1"/>
<dbReference type="Proteomes" id="UP000007015">
    <property type="component" value="Chromosome 1"/>
</dbReference>
<keyword evidence="13" id="KW-1185">Reference proteome</keyword>
<evidence type="ECO:0000313" key="13">
    <source>
        <dbReference type="Proteomes" id="UP000007015"/>
    </source>
</evidence>
<comment type="catalytic activity">
    <reaction evidence="1">
        <text>Release of an N-terminal aspartate or glutamate from a peptide, with a preference for aspartate.</text>
        <dbReference type="EC" id="3.4.11.21"/>
    </reaction>
</comment>
<evidence type="ECO:0000256" key="9">
    <source>
        <dbReference type="ARBA" id="ARBA00022833"/>
    </source>
</evidence>
<evidence type="ECO:0000256" key="5">
    <source>
        <dbReference type="ARBA" id="ARBA00022438"/>
    </source>
</evidence>
<dbReference type="GO" id="GO:0008237">
    <property type="term" value="F:metallopeptidase activity"/>
    <property type="evidence" value="ECO:0007669"/>
    <property type="project" value="UniProtKB-KW"/>
</dbReference>
<dbReference type="NCBIfam" id="NF002759">
    <property type="entry name" value="PRK02813.1"/>
    <property type="match status" value="1"/>
</dbReference>
<dbReference type="Gene3D" id="2.30.250.10">
    <property type="entry name" value="Aminopeptidase i, Domain 2"/>
    <property type="match status" value="1"/>
</dbReference>
<dbReference type="InterPro" id="IPR001948">
    <property type="entry name" value="Peptidase_M18"/>
</dbReference>
<comment type="cofactor">
    <cofactor evidence="2">
        <name>Zn(2+)</name>
        <dbReference type="ChEBI" id="CHEBI:29105"/>
    </cofactor>
</comment>
<name>B8A9V6_ORYSI</name>
<evidence type="ECO:0000256" key="7">
    <source>
        <dbReference type="ARBA" id="ARBA00022723"/>
    </source>
</evidence>
<dbReference type="Pfam" id="PF02127">
    <property type="entry name" value="Peptidase_M18"/>
    <property type="match status" value="1"/>
</dbReference>
<evidence type="ECO:0000256" key="10">
    <source>
        <dbReference type="ARBA" id="ARBA00023049"/>
    </source>
</evidence>
<dbReference type="SUPFAM" id="SSF53187">
    <property type="entry name" value="Zn-dependent exopeptidases"/>
    <property type="match status" value="1"/>
</dbReference>
<dbReference type="Gramene" id="BGIOSGA005251-TA">
    <property type="protein sequence ID" value="BGIOSGA005251-PA"/>
    <property type="gene ID" value="BGIOSGA005251"/>
</dbReference>
<dbReference type="MEROPS" id="M18.A02"/>
<reference evidence="12 13" key="1">
    <citation type="journal article" date="2005" name="PLoS Biol.">
        <title>The genomes of Oryza sativa: a history of duplications.</title>
        <authorList>
            <person name="Yu J."/>
            <person name="Wang J."/>
            <person name="Lin W."/>
            <person name="Li S."/>
            <person name="Li H."/>
            <person name="Zhou J."/>
            <person name="Ni P."/>
            <person name="Dong W."/>
            <person name="Hu S."/>
            <person name="Zeng C."/>
            <person name="Zhang J."/>
            <person name="Zhang Y."/>
            <person name="Li R."/>
            <person name="Xu Z."/>
            <person name="Li S."/>
            <person name="Li X."/>
            <person name="Zheng H."/>
            <person name="Cong L."/>
            <person name="Lin L."/>
            <person name="Yin J."/>
            <person name="Geng J."/>
            <person name="Li G."/>
            <person name="Shi J."/>
            <person name="Liu J."/>
            <person name="Lv H."/>
            <person name="Li J."/>
            <person name="Wang J."/>
            <person name="Deng Y."/>
            <person name="Ran L."/>
            <person name="Shi X."/>
            <person name="Wang X."/>
            <person name="Wu Q."/>
            <person name="Li C."/>
            <person name="Ren X."/>
            <person name="Wang J."/>
            <person name="Wang X."/>
            <person name="Li D."/>
            <person name="Liu D."/>
            <person name="Zhang X."/>
            <person name="Ji Z."/>
            <person name="Zhao W."/>
            <person name="Sun Y."/>
            <person name="Zhang Z."/>
            <person name="Bao J."/>
            <person name="Han Y."/>
            <person name="Dong L."/>
            <person name="Ji J."/>
            <person name="Chen P."/>
            <person name="Wu S."/>
            <person name="Liu J."/>
            <person name="Xiao Y."/>
            <person name="Bu D."/>
            <person name="Tan J."/>
            <person name="Yang L."/>
            <person name="Ye C."/>
            <person name="Zhang J."/>
            <person name="Xu J."/>
            <person name="Zhou Y."/>
            <person name="Yu Y."/>
            <person name="Zhang B."/>
            <person name="Zhuang S."/>
            <person name="Wei H."/>
            <person name="Liu B."/>
            <person name="Lei M."/>
            <person name="Yu H."/>
            <person name="Li Y."/>
            <person name="Xu H."/>
            <person name="Wei S."/>
            <person name="He X."/>
            <person name="Fang L."/>
            <person name="Zhang Z."/>
            <person name="Zhang Y."/>
            <person name="Huang X."/>
            <person name="Su Z."/>
            <person name="Tong W."/>
            <person name="Li J."/>
            <person name="Tong Z."/>
            <person name="Li S."/>
            <person name="Ye J."/>
            <person name="Wang L."/>
            <person name="Fang L."/>
            <person name="Lei T."/>
            <person name="Chen C."/>
            <person name="Chen H."/>
            <person name="Xu Z."/>
            <person name="Li H."/>
            <person name="Huang H."/>
            <person name="Zhang F."/>
            <person name="Xu H."/>
            <person name="Li N."/>
            <person name="Zhao C."/>
            <person name="Li S."/>
            <person name="Dong L."/>
            <person name="Huang Y."/>
            <person name="Li L."/>
            <person name="Xi Y."/>
            <person name="Qi Q."/>
            <person name="Li W."/>
            <person name="Zhang B."/>
            <person name="Hu W."/>
            <person name="Zhang Y."/>
            <person name="Tian X."/>
            <person name="Jiao Y."/>
            <person name="Liang X."/>
            <person name="Jin J."/>
            <person name="Gao L."/>
            <person name="Zheng W."/>
            <person name="Hao B."/>
            <person name="Liu S."/>
            <person name="Wang W."/>
            <person name="Yuan L."/>
            <person name="Cao M."/>
            <person name="McDermott J."/>
            <person name="Samudrala R."/>
            <person name="Wang J."/>
            <person name="Wong G.K."/>
            <person name="Yang H."/>
        </authorList>
    </citation>
    <scope>NUCLEOTIDE SEQUENCE [LARGE SCALE GENOMIC DNA]</scope>
    <source>
        <strain evidence="13">cv. 93-11</strain>
    </source>
</reference>
<sequence>MALLRAHHLLLMRPRAAFSSRPPPLSSSPCRRALPTTAVASRLLCSHHASSPPDDAPTSASPSIVADLLDYLNESWTQFHATAEAKRQLLDAGFTLLSENDDWDLQPGGRYFFTRNMSCLIAFAVGEKYKLGNGFNIIAAHTDSPCLKLKPRSASFKSGHQMVNVQTYGGGLWHTWFDRDLTLAGRVILKDADGSFKHELVKVSRPLIRVPTLAIHLDRTVNSDGFKPNLENHLVPLLATKHEETTANSSEKNSPSSTKVVHHPLLLQVLSDEIGCKSDEIIGMELNVSLMDSSKMPEELSNEKAIRMIALFDNEEVGSNSMQGAGAPTMFHAMRRIVDSLMHQSMGEGALDRAINSSFLVSADMAHALHPNYPDKHEEHHRPELQKGLVIKHNANQRYATSAVTAFLFKEIARHHNLPVQEFVVRNDMGCGSTIGPILASGVGIRTVDCGIPQLSMHSVREMCGKEDVDTTYRHFKAFFEMFSDIDRKLNVD</sequence>